<reference evidence="1" key="1">
    <citation type="submission" date="2020-05" db="EMBL/GenBank/DDBJ databases">
        <authorList>
            <person name="Chiriac C."/>
            <person name="Salcher M."/>
            <person name="Ghai R."/>
            <person name="Kavagutti S V."/>
        </authorList>
    </citation>
    <scope>NUCLEOTIDE SEQUENCE</scope>
</reference>
<dbReference type="Pfam" id="PF24608">
    <property type="entry name" value="PDDEXK_15"/>
    <property type="match status" value="1"/>
</dbReference>
<accession>A0A6J5T111</accession>
<sequence>MSGSKSKNKGNSWERVVAKFLSERHNASFIRAPHSGAYIGGTNSFRKASLDASQVKSFKGDIVPPESWTYFNAEAKSYADFPFHQLYQGTIPILEKWIGQLLEVANTGDFNVLLMKFNRKGTYIACQPTPSLTLNPNYSTYISPNYGTWIIQDFESFWNTNSESIEQICKSSH</sequence>
<dbReference type="InterPro" id="IPR056931">
    <property type="entry name" value="D14-like"/>
</dbReference>
<dbReference type="EMBL" id="LR797503">
    <property type="protein sequence ID" value="CAB4221199.1"/>
    <property type="molecule type" value="Genomic_DNA"/>
</dbReference>
<evidence type="ECO:0000313" key="1">
    <source>
        <dbReference type="EMBL" id="CAB4221199.1"/>
    </source>
</evidence>
<name>A0A6J5T111_9CAUD</name>
<protein>
    <submittedName>
        <fullName evidence="1">Uncharacterized protein</fullName>
    </submittedName>
</protein>
<gene>
    <name evidence="1" type="ORF">UFOVP1636_186</name>
</gene>
<organism evidence="1">
    <name type="scientific">uncultured Caudovirales phage</name>
    <dbReference type="NCBI Taxonomy" id="2100421"/>
    <lineage>
        <taxon>Viruses</taxon>
        <taxon>Duplodnaviria</taxon>
        <taxon>Heunggongvirae</taxon>
        <taxon>Uroviricota</taxon>
        <taxon>Caudoviricetes</taxon>
        <taxon>Peduoviridae</taxon>
        <taxon>Maltschvirus</taxon>
        <taxon>Maltschvirus maltsch</taxon>
    </lineage>
</organism>
<proteinExistence type="predicted"/>